<feature type="domain" description="Ribosomal RNA adenine methylase transferase N-terminal" evidence="9">
    <location>
        <begin position="48"/>
        <end position="223"/>
    </location>
</feature>
<dbReference type="EC" id="2.1.1.182" evidence="7"/>
<dbReference type="PROSITE" id="PS01131">
    <property type="entry name" value="RRNA_A_DIMETH"/>
    <property type="match status" value="1"/>
</dbReference>
<dbReference type="PANTHER" id="PTHR11727">
    <property type="entry name" value="DIMETHYLADENOSINE TRANSFERASE"/>
    <property type="match status" value="1"/>
</dbReference>
<evidence type="ECO:0000256" key="3">
    <source>
        <dbReference type="ARBA" id="ARBA00022603"/>
    </source>
</evidence>
<dbReference type="Gene3D" id="3.40.50.150">
    <property type="entry name" value="Vaccinia Virus protein VP39"/>
    <property type="match status" value="1"/>
</dbReference>
<keyword evidence="11" id="KW-1185">Reference proteome</keyword>
<comment type="subcellular location">
    <subcellularLocation>
        <location evidence="7">Cytoplasm</location>
    </subcellularLocation>
</comment>
<dbReference type="Proteomes" id="UP000004121">
    <property type="component" value="Unassembled WGS sequence"/>
</dbReference>
<keyword evidence="5 7" id="KW-0949">S-adenosyl-L-methionine</keyword>
<dbReference type="PROSITE" id="PS51689">
    <property type="entry name" value="SAM_RNA_A_N6_MT"/>
    <property type="match status" value="1"/>
</dbReference>
<keyword evidence="2 7" id="KW-0698">rRNA processing</keyword>
<feature type="binding site" evidence="7 8">
    <location>
        <position position="138"/>
    </location>
    <ligand>
        <name>S-adenosyl-L-methionine</name>
        <dbReference type="ChEBI" id="CHEBI:59789"/>
    </ligand>
</feature>
<comment type="similarity">
    <text evidence="7">Belongs to the class I-like SAM-binding methyltransferase superfamily. rRNA adenine N(6)-methyltransferase family. RsmA subfamily.</text>
</comment>
<dbReference type="Gene3D" id="1.10.8.100">
    <property type="entry name" value="Ribosomal RNA adenine dimethylase-like, domain 2"/>
    <property type="match status" value="1"/>
</dbReference>
<dbReference type="SMART" id="SM00650">
    <property type="entry name" value="rADc"/>
    <property type="match status" value="1"/>
</dbReference>
<keyword evidence="1 7" id="KW-0963">Cytoplasm</keyword>
<evidence type="ECO:0000256" key="6">
    <source>
        <dbReference type="ARBA" id="ARBA00022884"/>
    </source>
</evidence>
<dbReference type="PANTHER" id="PTHR11727:SF7">
    <property type="entry name" value="DIMETHYLADENOSINE TRANSFERASE-RELATED"/>
    <property type="match status" value="1"/>
</dbReference>
<feature type="binding site" evidence="7 8">
    <location>
        <position position="68"/>
    </location>
    <ligand>
        <name>S-adenosyl-L-methionine</name>
        <dbReference type="ChEBI" id="CHEBI:59789"/>
    </ligand>
</feature>
<dbReference type="FunCoup" id="C2KY27">
    <property type="interactions" value="323"/>
</dbReference>
<dbReference type="Pfam" id="PF00398">
    <property type="entry name" value="RrnaAD"/>
    <property type="match status" value="1"/>
</dbReference>
<evidence type="ECO:0000256" key="2">
    <source>
        <dbReference type="ARBA" id="ARBA00022552"/>
    </source>
</evidence>
<keyword evidence="4 7" id="KW-0808">Transferase</keyword>
<dbReference type="eggNOG" id="COG0030">
    <property type="taxonomic scope" value="Bacteria"/>
</dbReference>
<accession>C2KY27</accession>
<comment type="function">
    <text evidence="7">Specifically dimethylates two adjacent adenosines (A1518 and A1519) in the loop of a conserved hairpin near the 3'-end of 16S rRNA in the 30S particle. May play a critical role in biogenesis of 30S subunits.</text>
</comment>
<proteinExistence type="inferred from homology"/>
<dbReference type="InterPro" id="IPR011530">
    <property type="entry name" value="rRNA_adenine_dimethylase"/>
</dbReference>
<dbReference type="GO" id="GO:0003723">
    <property type="term" value="F:RNA binding"/>
    <property type="evidence" value="ECO:0007669"/>
    <property type="project" value="UniProtKB-UniRule"/>
</dbReference>
<dbReference type="InterPro" id="IPR001737">
    <property type="entry name" value="KsgA/Erm"/>
</dbReference>
<dbReference type="InterPro" id="IPR020598">
    <property type="entry name" value="rRNA_Ade_methylase_Trfase_N"/>
</dbReference>
<dbReference type="GO" id="GO:0052908">
    <property type="term" value="F:16S rRNA (adenine(1518)-N(6)/adenine(1519)-N(6))-dimethyltransferase activity"/>
    <property type="evidence" value="ECO:0007669"/>
    <property type="project" value="UniProtKB-EC"/>
</dbReference>
<dbReference type="STRING" id="585501.HMPREF6123_1384"/>
<evidence type="ECO:0000256" key="1">
    <source>
        <dbReference type="ARBA" id="ARBA00022490"/>
    </source>
</evidence>
<dbReference type="EMBL" id="ACKX01000128">
    <property type="protein sequence ID" value="EEJ51324.1"/>
    <property type="molecule type" value="Genomic_DNA"/>
</dbReference>
<dbReference type="FunFam" id="3.40.50.150:FF:000023">
    <property type="entry name" value="Ribosomal RNA small subunit methyltransferase A"/>
    <property type="match status" value="1"/>
</dbReference>
<dbReference type="CDD" id="cd02440">
    <property type="entry name" value="AdoMet_MTases"/>
    <property type="match status" value="1"/>
</dbReference>
<dbReference type="NCBIfam" id="TIGR00755">
    <property type="entry name" value="ksgA"/>
    <property type="match status" value="1"/>
</dbReference>
<dbReference type="HOGENOM" id="CLU_041220_0_0_9"/>
<organism evidence="10 11">
    <name type="scientific">Oribacterium sinus F0268</name>
    <dbReference type="NCBI Taxonomy" id="585501"/>
    <lineage>
        <taxon>Bacteria</taxon>
        <taxon>Bacillati</taxon>
        <taxon>Bacillota</taxon>
        <taxon>Clostridia</taxon>
        <taxon>Lachnospirales</taxon>
        <taxon>Lachnospiraceae</taxon>
        <taxon>Oribacterium</taxon>
    </lineage>
</organism>
<dbReference type="SUPFAM" id="SSF53335">
    <property type="entry name" value="S-adenosyl-L-methionine-dependent methyltransferases"/>
    <property type="match status" value="1"/>
</dbReference>
<gene>
    <name evidence="7" type="primary">rsmA</name>
    <name evidence="7 10" type="synonym">ksgA</name>
    <name evidence="10" type="ORF">HMPREF6123_1384</name>
</gene>
<dbReference type="InParanoid" id="C2KY27"/>
<evidence type="ECO:0000259" key="9">
    <source>
        <dbReference type="SMART" id="SM00650"/>
    </source>
</evidence>
<comment type="caution">
    <text evidence="10">The sequence shown here is derived from an EMBL/GenBank/DDBJ whole genome shotgun (WGS) entry which is preliminary data.</text>
</comment>
<evidence type="ECO:0000256" key="7">
    <source>
        <dbReference type="HAMAP-Rule" id="MF_00607"/>
    </source>
</evidence>
<evidence type="ECO:0000256" key="8">
    <source>
        <dbReference type="PROSITE-ProRule" id="PRU01026"/>
    </source>
</evidence>
<feature type="binding site" evidence="7 8">
    <location>
        <position position="114"/>
    </location>
    <ligand>
        <name>S-adenosyl-L-methionine</name>
        <dbReference type="ChEBI" id="CHEBI:59789"/>
    </ligand>
</feature>
<evidence type="ECO:0000313" key="10">
    <source>
        <dbReference type="EMBL" id="EEJ51324.1"/>
    </source>
</evidence>
<reference evidence="10 11" key="1">
    <citation type="submission" date="2009-04" db="EMBL/GenBank/DDBJ databases">
        <authorList>
            <person name="Qin X."/>
            <person name="Bachman B."/>
            <person name="Battles P."/>
            <person name="Bell A."/>
            <person name="Bess C."/>
            <person name="Bickham C."/>
            <person name="Chaboub L."/>
            <person name="Chen D."/>
            <person name="Coyle M."/>
            <person name="Deiros D.R."/>
            <person name="Dinh H."/>
            <person name="Forbes L."/>
            <person name="Fowler G."/>
            <person name="Francisco L."/>
            <person name="Fu Q."/>
            <person name="Gubbala S."/>
            <person name="Hale W."/>
            <person name="Han Y."/>
            <person name="Hemphill L."/>
            <person name="Highlander S.K."/>
            <person name="Hirani K."/>
            <person name="Hogues M."/>
            <person name="Jackson L."/>
            <person name="Jakkamsetti A."/>
            <person name="Javaid M."/>
            <person name="Jiang H."/>
            <person name="Korchina V."/>
            <person name="Kovar C."/>
            <person name="Lara F."/>
            <person name="Lee S."/>
            <person name="Mata R."/>
            <person name="Mathew T."/>
            <person name="Moen C."/>
            <person name="Morales K."/>
            <person name="Munidasa M."/>
            <person name="Nazareth L."/>
            <person name="Ngo R."/>
            <person name="Nguyen L."/>
            <person name="Okwuonu G."/>
            <person name="Ongeri F."/>
            <person name="Patil S."/>
            <person name="Petrosino J."/>
            <person name="Pham C."/>
            <person name="Pham P."/>
            <person name="Pu L.-L."/>
            <person name="Puazo M."/>
            <person name="Raj R."/>
            <person name="Reid J."/>
            <person name="Rouhana J."/>
            <person name="Saada N."/>
            <person name="Shang Y."/>
            <person name="Simmons D."/>
            <person name="Thornton R."/>
            <person name="Warren J."/>
            <person name="Weissenberger G."/>
            <person name="Zhang J."/>
            <person name="Zhang L."/>
            <person name="Zhou C."/>
            <person name="Zhu D."/>
            <person name="Muzny D."/>
            <person name="Worley K."/>
            <person name="Gibbs R."/>
        </authorList>
    </citation>
    <scope>NUCLEOTIDE SEQUENCE [LARGE SCALE GENOMIC DNA]</scope>
    <source>
        <strain evidence="10 11">F0268</strain>
    </source>
</reference>
<feature type="binding site" evidence="7 8">
    <location>
        <position position="89"/>
    </location>
    <ligand>
        <name>S-adenosyl-L-methionine</name>
        <dbReference type="ChEBI" id="CHEBI:59789"/>
    </ligand>
</feature>
<evidence type="ECO:0000256" key="4">
    <source>
        <dbReference type="ARBA" id="ARBA00022679"/>
    </source>
</evidence>
<dbReference type="InterPro" id="IPR029063">
    <property type="entry name" value="SAM-dependent_MTases_sf"/>
</dbReference>
<dbReference type="InterPro" id="IPR023165">
    <property type="entry name" value="rRNA_Ade_diMease-like_C"/>
</dbReference>
<name>C2KY27_9FIRM</name>
<feature type="binding site" evidence="7 8">
    <location>
        <position position="43"/>
    </location>
    <ligand>
        <name>S-adenosyl-L-methionine</name>
        <dbReference type="ChEBI" id="CHEBI:59789"/>
    </ligand>
</feature>
<sequence length="312" mass="35219">MARFYIEKLGGIKMAKLVDSKETIAVLQRTNFQFKKQFGQNFLIDASVLDHIISYAKIQKEDLVIEIGPGIGTLTEALCEHAGQVIAIEIDDKLIPILEENLAAKENFRLLHQDVLKVDFTELLKEYPGFSSVKVVANLPYYITTPILLSLLEKKLPLSSITVMVQKEVAERMQAGPGTKDYGALSLAVQYYSKPEIVQEVPPHCFIPRPKVSSMVIHLSIYKESPVECENPEYLFKTIKASFMQRRKTLVNALSAGLSLDKEVIKSVLSALSYPENVRGETLSLDEFAEISDNLDPEWREKQKSVFCRFCE</sequence>
<keyword evidence="6 7" id="KW-0694">RNA-binding</keyword>
<protein>
    <recommendedName>
        <fullName evidence="7">Ribosomal RNA small subunit methyltransferase A</fullName>
        <ecNumber evidence="7">2.1.1.182</ecNumber>
    </recommendedName>
    <alternativeName>
        <fullName evidence="7">16S rRNA (adenine(1518)-N(6)/adenine(1519)-N(6))-dimethyltransferase</fullName>
    </alternativeName>
    <alternativeName>
        <fullName evidence="7">16S rRNA dimethyladenosine transferase</fullName>
    </alternativeName>
    <alternativeName>
        <fullName evidence="7">16S rRNA dimethylase</fullName>
    </alternativeName>
    <alternativeName>
        <fullName evidence="7">S-adenosylmethionine-6-N', N'-adenosyl(rRNA) dimethyltransferase</fullName>
    </alternativeName>
</protein>
<dbReference type="HAMAP" id="MF_00607">
    <property type="entry name" value="16SrRNA_methyltr_A"/>
    <property type="match status" value="1"/>
</dbReference>
<dbReference type="InterPro" id="IPR020596">
    <property type="entry name" value="rRNA_Ade_Mease_Trfase_CS"/>
</dbReference>
<keyword evidence="3 7" id="KW-0489">Methyltransferase</keyword>
<dbReference type="AlphaFoldDB" id="C2KY27"/>
<evidence type="ECO:0000313" key="11">
    <source>
        <dbReference type="Proteomes" id="UP000004121"/>
    </source>
</evidence>
<feature type="binding site" evidence="7 8">
    <location>
        <position position="41"/>
    </location>
    <ligand>
        <name>S-adenosyl-L-methionine</name>
        <dbReference type="ChEBI" id="CHEBI:59789"/>
    </ligand>
</feature>
<comment type="catalytic activity">
    <reaction evidence="7">
        <text>adenosine(1518)/adenosine(1519) in 16S rRNA + 4 S-adenosyl-L-methionine = N(6)-dimethyladenosine(1518)/N(6)-dimethyladenosine(1519) in 16S rRNA + 4 S-adenosyl-L-homocysteine + 4 H(+)</text>
        <dbReference type="Rhea" id="RHEA:19609"/>
        <dbReference type="Rhea" id="RHEA-COMP:10232"/>
        <dbReference type="Rhea" id="RHEA-COMP:10233"/>
        <dbReference type="ChEBI" id="CHEBI:15378"/>
        <dbReference type="ChEBI" id="CHEBI:57856"/>
        <dbReference type="ChEBI" id="CHEBI:59789"/>
        <dbReference type="ChEBI" id="CHEBI:74411"/>
        <dbReference type="ChEBI" id="CHEBI:74493"/>
        <dbReference type="EC" id="2.1.1.182"/>
    </reaction>
</comment>
<evidence type="ECO:0000256" key="5">
    <source>
        <dbReference type="ARBA" id="ARBA00022691"/>
    </source>
</evidence>
<dbReference type="GO" id="GO:0005829">
    <property type="term" value="C:cytosol"/>
    <property type="evidence" value="ECO:0007669"/>
    <property type="project" value="TreeGrafter"/>
</dbReference>